<sequence length="61" mass="6362">MLETSGYRPEPQTLNISVCDEEGNCTRSTVSSAGADVQPPHRHTGVVAKPLSSGSAKPVNP</sequence>
<protein>
    <submittedName>
        <fullName evidence="1">Uncharacterized protein</fullName>
    </submittedName>
</protein>
<name>A0A3Y5Z9D3_ECOLX</name>
<proteinExistence type="predicted"/>
<geneLocation type="plasmid" evidence="1">
    <name>2</name>
</geneLocation>
<dbReference type="EMBL" id="LR883001">
    <property type="protein sequence ID" value="CAD6024487.1"/>
    <property type="molecule type" value="Genomic_DNA"/>
</dbReference>
<gene>
    <name evidence="1" type="ORF">ETECE562_05338</name>
</gene>
<accession>A0A3Y5Z9D3</accession>
<keyword evidence="1" id="KW-0614">Plasmid</keyword>
<reference evidence="1" key="1">
    <citation type="submission" date="2020-09" db="EMBL/GenBank/DDBJ databases">
        <authorList>
            <person name="Page A."/>
            <person name="Bastkowski S."/>
        </authorList>
    </citation>
    <scope>NUCLEOTIDE SEQUENCE [LARGE SCALE GENOMIC DNA]</scope>
    <source>
        <strain evidence="1">L6_E562_ETEC</strain>
        <plasmid evidence="1">2</plasmid>
    </source>
</reference>
<evidence type="ECO:0000313" key="1">
    <source>
        <dbReference type="EMBL" id="CAD6024487.1"/>
    </source>
</evidence>
<dbReference type="RefSeq" id="WP_000894829.1">
    <property type="nucleotide sequence ID" value="NZ_BDOV01000056.1"/>
</dbReference>
<organism evidence="1">
    <name type="scientific">Escherichia coli</name>
    <dbReference type="NCBI Taxonomy" id="562"/>
    <lineage>
        <taxon>Bacteria</taxon>
        <taxon>Pseudomonadati</taxon>
        <taxon>Pseudomonadota</taxon>
        <taxon>Gammaproteobacteria</taxon>
        <taxon>Enterobacterales</taxon>
        <taxon>Enterobacteriaceae</taxon>
        <taxon>Escherichia</taxon>
    </lineage>
</organism>
<dbReference type="AlphaFoldDB" id="A0A3Y5Z9D3"/>